<dbReference type="PANTHER" id="PTHR12649">
    <property type="entry name" value="PEPTIDYL-TRNA HYDROLASE 2"/>
    <property type="match status" value="1"/>
</dbReference>
<evidence type="ECO:0000256" key="3">
    <source>
        <dbReference type="ARBA" id="ARBA00038050"/>
    </source>
</evidence>
<evidence type="ECO:0000256" key="1">
    <source>
        <dbReference type="ARBA" id="ARBA00013260"/>
    </source>
</evidence>
<evidence type="ECO:0000313" key="5">
    <source>
        <dbReference type="EMBL" id="KAK8891341.1"/>
    </source>
</evidence>
<evidence type="ECO:0000313" key="6">
    <source>
        <dbReference type="Proteomes" id="UP001470230"/>
    </source>
</evidence>
<organism evidence="5 6">
    <name type="scientific">Tritrichomonas musculus</name>
    <dbReference type="NCBI Taxonomy" id="1915356"/>
    <lineage>
        <taxon>Eukaryota</taxon>
        <taxon>Metamonada</taxon>
        <taxon>Parabasalia</taxon>
        <taxon>Tritrichomonadida</taxon>
        <taxon>Tritrichomonadidae</taxon>
        <taxon>Tritrichomonas</taxon>
    </lineage>
</organism>
<gene>
    <name evidence="5" type="ORF">M9Y10_028549</name>
</gene>
<dbReference type="EC" id="3.1.1.29" evidence="1"/>
<keyword evidence="6" id="KW-1185">Reference proteome</keyword>
<comment type="catalytic activity">
    <reaction evidence="4">
        <text>an N-acyl-L-alpha-aminoacyl-tRNA + H2O = an N-acyl-L-amino acid + a tRNA + H(+)</text>
        <dbReference type="Rhea" id="RHEA:54448"/>
        <dbReference type="Rhea" id="RHEA-COMP:10123"/>
        <dbReference type="Rhea" id="RHEA-COMP:13883"/>
        <dbReference type="ChEBI" id="CHEBI:15377"/>
        <dbReference type="ChEBI" id="CHEBI:15378"/>
        <dbReference type="ChEBI" id="CHEBI:59874"/>
        <dbReference type="ChEBI" id="CHEBI:78442"/>
        <dbReference type="ChEBI" id="CHEBI:138191"/>
        <dbReference type="EC" id="3.1.1.29"/>
    </reaction>
</comment>
<name>A0ABR2KJU6_9EUKA</name>
<dbReference type="PANTHER" id="PTHR12649:SF11">
    <property type="entry name" value="PEPTIDYL-TRNA HYDROLASE 2, MITOCHONDRIAL"/>
    <property type="match status" value="1"/>
</dbReference>
<reference evidence="5 6" key="1">
    <citation type="submission" date="2024-04" db="EMBL/GenBank/DDBJ databases">
        <title>Tritrichomonas musculus Genome.</title>
        <authorList>
            <person name="Alves-Ferreira E."/>
            <person name="Grigg M."/>
            <person name="Lorenzi H."/>
            <person name="Galac M."/>
        </authorList>
    </citation>
    <scope>NUCLEOTIDE SEQUENCE [LARGE SCALE GENOMIC DNA]</scope>
    <source>
        <strain evidence="5 6">EAF2021</strain>
    </source>
</reference>
<keyword evidence="2" id="KW-0378">Hydrolase</keyword>
<dbReference type="SUPFAM" id="SSF102462">
    <property type="entry name" value="Peptidyl-tRNA hydrolase II"/>
    <property type="match status" value="1"/>
</dbReference>
<dbReference type="Proteomes" id="UP001470230">
    <property type="component" value="Unassembled WGS sequence"/>
</dbReference>
<comment type="similarity">
    <text evidence="3">Belongs to the PTH2 family.</text>
</comment>
<dbReference type="InterPro" id="IPR023476">
    <property type="entry name" value="Pep_tRNA_hydro_II_dom_sf"/>
</dbReference>
<dbReference type="InterPro" id="IPR002833">
    <property type="entry name" value="PTH2"/>
</dbReference>
<sequence>MIPVFAGGLACGIGISYLIERFFVFDRDTEDQTVEQNSTSKYVIPEPEEETDEDFKLVIGIRTDLKFKLYDNATILGDVVIQAIKNAVVTENPSLPSWYYFGQAKICVKVPSEEEMQSLINNLNQTQIPYVTKVNENNQTIAIAIGPAPVALVDSVSRHLKLM</sequence>
<comment type="caution">
    <text evidence="5">The sequence shown here is derived from an EMBL/GenBank/DDBJ whole genome shotgun (WGS) entry which is preliminary data.</text>
</comment>
<dbReference type="Gene3D" id="3.40.1490.10">
    <property type="entry name" value="Bit1"/>
    <property type="match status" value="1"/>
</dbReference>
<accession>A0ABR2KJU6</accession>
<protein>
    <recommendedName>
        <fullName evidence="1">peptidyl-tRNA hydrolase</fullName>
        <ecNumber evidence="1">3.1.1.29</ecNumber>
    </recommendedName>
</protein>
<evidence type="ECO:0000256" key="2">
    <source>
        <dbReference type="ARBA" id="ARBA00022801"/>
    </source>
</evidence>
<evidence type="ECO:0000256" key="4">
    <source>
        <dbReference type="ARBA" id="ARBA00048707"/>
    </source>
</evidence>
<proteinExistence type="inferred from homology"/>
<dbReference type="Pfam" id="PF01981">
    <property type="entry name" value="PTH2"/>
    <property type="match status" value="1"/>
</dbReference>
<dbReference type="EMBL" id="JAPFFF010000004">
    <property type="protein sequence ID" value="KAK8891341.1"/>
    <property type="molecule type" value="Genomic_DNA"/>
</dbReference>